<organism evidence="3 4">
    <name type="scientific">Haemaphysalis longicornis</name>
    <name type="common">Bush tick</name>
    <dbReference type="NCBI Taxonomy" id="44386"/>
    <lineage>
        <taxon>Eukaryota</taxon>
        <taxon>Metazoa</taxon>
        <taxon>Ecdysozoa</taxon>
        <taxon>Arthropoda</taxon>
        <taxon>Chelicerata</taxon>
        <taxon>Arachnida</taxon>
        <taxon>Acari</taxon>
        <taxon>Parasitiformes</taxon>
        <taxon>Ixodida</taxon>
        <taxon>Ixodoidea</taxon>
        <taxon>Ixodidae</taxon>
        <taxon>Haemaphysalinae</taxon>
        <taxon>Haemaphysalis</taxon>
    </lineage>
</organism>
<dbReference type="EMBL" id="JABSTR010000010">
    <property type="protein sequence ID" value="KAH9379551.1"/>
    <property type="molecule type" value="Genomic_DNA"/>
</dbReference>
<sequence length="222" mass="22397">MWLLGGPGRVFGVATETDGGVQVPSGQCKTLRGPHSGCCGGAGAVDGKRAVAGYEDGSAHSTPVTCLATGGGDLVASAALDVRLLHAGTGRLLATLAAGGPTSGAGDDSVEALCFDGQQRLLAAGMLSGCLSLWDLGTLVERQRCAHPQGVSRCLWRGPHTVVTGCLDGVVRAWDTRVGGAPVTQWRGPPSGELLDLALSPDGQAVVTACNDGACAVYRFSD</sequence>
<name>A0A9J6GYN6_HAELO</name>
<dbReference type="AlphaFoldDB" id="A0A9J6GYN6"/>
<dbReference type="VEuPathDB" id="VectorBase:HLOH_058094"/>
<keyword evidence="2" id="KW-0677">Repeat</keyword>
<dbReference type="InterPro" id="IPR015943">
    <property type="entry name" value="WD40/YVTN_repeat-like_dom_sf"/>
</dbReference>
<evidence type="ECO:0000256" key="2">
    <source>
        <dbReference type="ARBA" id="ARBA00022737"/>
    </source>
</evidence>
<dbReference type="SUPFAM" id="SSF50978">
    <property type="entry name" value="WD40 repeat-like"/>
    <property type="match status" value="1"/>
</dbReference>
<gene>
    <name evidence="3" type="ORF">HPB48_004264</name>
</gene>
<dbReference type="OrthoDB" id="10261640at2759"/>
<evidence type="ECO:0000313" key="3">
    <source>
        <dbReference type="EMBL" id="KAH9379551.1"/>
    </source>
</evidence>
<evidence type="ECO:0000313" key="4">
    <source>
        <dbReference type="Proteomes" id="UP000821853"/>
    </source>
</evidence>
<dbReference type="PANTHER" id="PTHR19857">
    <property type="entry name" value="MITOCHONDRIAL DIVISION PROTEIN 1-RELATED"/>
    <property type="match status" value="1"/>
</dbReference>
<reference evidence="3 4" key="1">
    <citation type="journal article" date="2020" name="Cell">
        <title>Large-Scale Comparative Analyses of Tick Genomes Elucidate Their Genetic Diversity and Vector Capacities.</title>
        <authorList>
            <consortium name="Tick Genome and Microbiome Consortium (TIGMIC)"/>
            <person name="Jia N."/>
            <person name="Wang J."/>
            <person name="Shi W."/>
            <person name="Du L."/>
            <person name="Sun Y."/>
            <person name="Zhan W."/>
            <person name="Jiang J.F."/>
            <person name="Wang Q."/>
            <person name="Zhang B."/>
            <person name="Ji P."/>
            <person name="Bell-Sakyi L."/>
            <person name="Cui X.M."/>
            <person name="Yuan T.T."/>
            <person name="Jiang B.G."/>
            <person name="Yang W.F."/>
            <person name="Lam T.T."/>
            <person name="Chang Q.C."/>
            <person name="Ding S.J."/>
            <person name="Wang X.J."/>
            <person name="Zhu J.G."/>
            <person name="Ruan X.D."/>
            <person name="Zhao L."/>
            <person name="Wei J.T."/>
            <person name="Ye R.Z."/>
            <person name="Que T.C."/>
            <person name="Du C.H."/>
            <person name="Zhou Y.H."/>
            <person name="Cheng J.X."/>
            <person name="Dai P.F."/>
            <person name="Guo W.B."/>
            <person name="Han X.H."/>
            <person name="Huang E.J."/>
            <person name="Li L.F."/>
            <person name="Wei W."/>
            <person name="Gao Y.C."/>
            <person name="Liu J.Z."/>
            <person name="Shao H.Z."/>
            <person name="Wang X."/>
            <person name="Wang C.C."/>
            <person name="Yang T.C."/>
            <person name="Huo Q.B."/>
            <person name="Li W."/>
            <person name="Chen H.Y."/>
            <person name="Chen S.E."/>
            <person name="Zhou L.G."/>
            <person name="Ni X.B."/>
            <person name="Tian J.H."/>
            <person name="Sheng Y."/>
            <person name="Liu T."/>
            <person name="Pan Y.S."/>
            <person name="Xia L.Y."/>
            <person name="Li J."/>
            <person name="Zhao F."/>
            <person name="Cao W.C."/>
        </authorList>
    </citation>
    <scope>NUCLEOTIDE SEQUENCE [LARGE SCALE GENOMIC DNA]</scope>
    <source>
        <strain evidence="3">HaeL-2018</strain>
    </source>
</reference>
<dbReference type="OMA" id="XKRAVVG"/>
<dbReference type="InterPro" id="IPR051179">
    <property type="entry name" value="WD_repeat_multifunction"/>
</dbReference>
<protein>
    <submittedName>
        <fullName evidence="3">Uncharacterized protein</fullName>
    </submittedName>
</protein>
<dbReference type="InterPro" id="IPR001680">
    <property type="entry name" value="WD40_rpt"/>
</dbReference>
<accession>A0A9J6GYN6</accession>
<keyword evidence="1" id="KW-0853">WD repeat</keyword>
<dbReference type="Proteomes" id="UP000821853">
    <property type="component" value="Chromosome 8"/>
</dbReference>
<dbReference type="SMART" id="SM00320">
    <property type="entry name" value="WD40"/>
    <property type="match status" value="4"/>
</dbReference>
<proteinExistence type="predicted"/>
<dbReference type="InterPro" id="IPR036322">
    <property type="entry name" value="WD40_repeat_dom_sf"/>
</dbReference>
<comment type="caution">
    <text evidence="3">The sequence shown here is derived from an EMBL/GenBank/DDBJ whole genome shotgun (WGS) entry which is preliminary data.</text>
</comment>
<dbReference type="PANTHER" id="PTHR19857:SF8">
    <property type="entry name" value="ANGIO-ASSOCIATED MIGRATORY CELL PROTEIN"/>
    <property type="match status" value="1"/>
</dbReference>
<keyword evidence="4" id="KW-1185">Reference proteome</keyword>
<dbReference type="Gene3D" id="2.130.10.10">
    <property type="entry name" value="YVTN repeat-like/Quinoprotein amine dehydrogenase"/>
    <property type="match status" value="1"/>
</dbReference>
<evidence type="ECO:0000256" key="1">
    <source>
        <dbReference type="ARBA" id="ARBA00022574"/>
    </source>
</evidence>
<dbReference type="Pfam" id="PF00400">
    <property type="entry name" value="WD40"/>
    <property type="match status" value="2"/>
</dbReference>